<feature type="region of interest" description="Disordered" evidence="14">
    <location>
        <begin position="318"/>
        <end position="349"/>
    </location>
</feature>
<dbReference type="SMART" id="SM00279">
    <property type="entry name" value="HhH2"/>
    <property type="match status" value="1"/>
</dbReference>
<dbReference type="InterPro" id="IPR029060">
    <property type="entry name" value="PIN-like_dom_sf"/>
</dbReference>
<feature type="compositionally biased region" description="Basic residues" evidence="14">
    <location>
        <begin position="1029"/>
        <end position="1039"/>
    </location>
</feature>
<comment type="subcellular location">
    <subcellularLocation>
        <location evidence="2">Nucleus</location>
    </subcellularLocation>
</comment>
<keyword evidence="5" id="KW-0540">Nuclease</keyword>
<keyword evidence="6" id="KW-0479">Metal-binding</keyword>
<evidence type="ECO:0000256" key="14">
    <source>
        <dbReference type="SAM" id="MobiDB-lite"/>
    </source>
</evidence>
<accession>A0A6J1S2K3</accession>
<dbReference type="GO" id="GO:0006289">
    <property type="term" value="P:nucleotide-excision repair"/>
    <property type="evidence" value="ECO:0007669"/>
    <property type="project" value="InterPro"/>
</dbReference>
<dbReference type="GO" id="GO:0046872">
    <property type="term" value="F:metal ion binding"/>
    <property type="evidence" value="ECO:0007669"/>
    <property type="project" value="UniProtKB-KW"/>
</dbReference>
<evidence type="ECO:0000256" key="4">
    <source>
        <dbReference type="ARBA" id="ARBA00022553"/>
    </source>
</evidence>
<evidence type="ECO:0000256" key="3">
    <source>
        <dbReference type="ARBA" id="ARBA00005283"/>
    </source>
</evidence>
<dbReference type="PROSITE" id="PS00842">
    <property type="entry name" value="XPG_2"/>
    <property type="match status" value="1"/>
</dbReference>
<keyword evidence="17" id="KW-1185">Reference proteome</keyword>
<dbReference type="SUPFAM" id="SSF88723">
    <property type="entry name" value="PIN domain-like"/>
    <property type="match status" value="1"/>
</dbReference>
<dbReference type="InterPro" id="IPR006086">
    <property type="entry name" value="XPG-I_dom"/>
</dbReference>
<keyword evidence="11" id="KW-0234">DNA repair</keyword>
<evidence type="ECO:0000313" key="18">
    <source>
        <dbReference type="RefSeq" id="XP_026274843.1"/>
    </source>
</evidence>
<dbReference type="InterPro" id="IPR036279">
    <property type="entry name" value="5-3_exonuclease_C_sf"/>
</dbReference>
<evidence type="ECO:0000313" key="17">
    <source>
        <dbReference type="Proteomes" id="UP000504606"/>
    </source>
</evidence>
<comment type="similarity">
    <text evidence="13">Belongs to the XPG/RAD2 endonuclease family. GEN subfamily.</text>
</comment>
<feature type="compositionally biased region" description="Polar residues" evidence="14">
    <location>
        <begin position="1137"/>
        <end position="1148"/>
    </location>
</feature>
<evidence type="ECO:0000256" key="10">
    <source>
        <dbReference type="ARBA" id="ARBA00022842"/>
    </source>
</evidence>
<comment type="similarity">
    <text evidence="3">Belongs to the XPG/RAD2 endonuclease family. XPG subfamily.</text>
</comment>
<evidence type="ECO:0000256" key="5">
    <source>
        <dbReference type="ARBA" id="ARBA00022722"/>
    </source>
</evidence>
<gene>
    <name evidence="18" type="primary">LOC113204059</name>
</gene>
<dbReference type="GO" id="GO:0005634">
    <property type="term" value="C:nucleus"/>
    <property type="evidence" value="ECO:0007669"/>
    <property type="project" value="UniProtKB-SubCell"/>
</dbReference>
<evidence type="ECO:0000256" key="1">
    <source>
        <dbReference type="ARBA" id="ARBA00001946"/>
    </source>
</evidence>
<evidence type="ECO:0000256" key="9">
    <source>
        <dbReference type="ARBA" id="ARBA00022801"/>
    </source>
</evidence>
<dbReference type="GO" id="GO:0000400">
    <property type="term" value="F:four-way junction DNA binding"/>
    <property type="evidence" value="ECO:0007669"/>
    <property type="project" value="UniProtKB-ARBA"/>
</dbReference>
<evidence type="ECO:0000259" key="15">
    <source>
        <dbReference type="SMART" id="SM00484"/>
    </source>
</evidence>
<keyword evidence="4" id="KW-0597">Phosphoprotein</keyword>
<dbReference type="CDD" id="cd09868">
    <property type="entry name" value="PIN_XPG_RAD2"/>
    <property type="match status" value="2"/>
</dbReference>
<evidence type="ECO:0000256" key="8">
    <source>
        <dbReference type="ARBA" id="ARBA00022763"/>
    </source>
</evidence>
<keyword evidence="7" id="KW-0255">Endonuclease</keyword>
<evidence type="ECO:0000256" key="12">
    <source>
        <dbReference type="ARBA" id="ARBA00023242"/>
    </source>
</evidence>
<evidence type="ECO:0000256" key="6">
    <source>
        <dbReference type="ARBA" id="ARBA00022723"/>
    </source>
</evidence>
<dbReference type="InterPro" id="IPR006084">
    <property type="entry name" value="XPG/Rad2"/>
</dbReference>
<protein>
    <submittedName>
        <fullName evidence="18">DNA excision repair protein ERCC-5 homolog</fullName>
    </submittedName>
</protein>
<sequence length="1408" mass="156772">MGVHGLWKLLEAAGKPVPLESLENKVLAVDVSIWLHQMMKGYQDSRGAPVANAHLLGLFHRVCKLMFYKIKPVFVFDGGVPLLKKQTIAARRKQKAQASQNASEAKERLLKNLAKRKAVRQMLHGSEVPAETQTDIAPREDMFELPPLPENALDSGSEDETQEKLKAFMESSELASDSDSEPDVKPSSSQLAHGFKVDLHTLDVHSEEFLSLPPDVRHDILSDLKETRKQNSWGRIHEMPEESGEFSNFQLGRLLKRRNVQVSLEQAEKEMGGKVMRINELQELMAAQGVEIIEDNTVIGSSSQRIASDSKTRFILCKDPTGPAQSTQQSDSSKTEVKEVEETEDNPLYNEQVEFIAQMAENMMQKIVQTQQEKHVSHELVPKKAKAFTETSKEELEGLPDKILLDSWSDDDDDDDVNSIGLSTVKNQKRKSESISSDVESKHNSSDTSPPQKVLILNESSISDNEDLGKNSETRTLRDNESQNKSDSSTAVTGQSLLSVDEKNRKERQGEEKKLEIIVCPGEKPEDDIFADIFQTKPFENKVEKQNSSKIKPVVKLEQSFDINSKQMKNHKSDSQEFVSSISVSKKPLEIVIKATSAPEDDIFADIFNNDQTEILTSVKIEVDSNSEPESLEKISSSESEGEQENIGPYPKSHSDARMEVMIKEEDNNIEQTDHQNVALGNNDLGSISSEEELDSAERISIAPPLSPKLPTSSLDLNTMEASLEAENIDLERERGRQERLAASITDQMCIEAQELLQLFGLPYIVAPMEAEAQCAFLDAISLTEGSITDDSDIWLFGGRKVYKNFFNQKKHVLQFTSTNINHYFKLSREQLIQLALLVGSDYTTGIQGVGPVTAMEIVAAFQCKIESDPIQSALKGLSQFKEWWSSGRPHKSNNMRLLDKKLKNVKFSEGFPSQAVVEAYLRPSVENSEETFSWGALDLPALRLYAKSKFGWTVQKTDEILLPVSKRWSSRASQRSIDSYFNFQPHLVEGLSKMSKRVQKAVNLMGNEEDSDSVDDPDPKPTTSTATTKRKPSSKKPRASNNTNSKRTKAKSKRVASDNDESDVEISDNRGHEAKSNSDTCDELPVRAPLVPRERTSTGVKRVGLKSSNNLQISSTQGESKSTTQFENLSERKQTCGRQLSKQPASKVSSDVESDDEQSATSTARQNSKGLQRKKVQTRKKSDQTKRKQFKNFEEEDVSTKTAPRASSTKITNAVPSGSGLFHDLPGCSGSGSSTGFSDRPSVSAEGASLSSELAALTDMNWEEDPWGAENVSEAVPEPQRPKVFFGGIRPNKPRKPARPRIPNPVEAADARGVQPGWVTRERLESRTAFVDDLARRKRDDSIPQRERDQKAMEEAKMKAISVVKAAEARNATRLLGRQPSKRGKGRVKVTRKILPEHNLSESSSDD</sequence>
<feature type="compositionally biased region" description="Basic and acidic residues" evidence="14">
    <location>
        <begin position="467"/>
        <end position="484"/>
    </location>
</feature>
<evidence type="ECO:0000256" key="2">
    <source>
        <dbReference type="ARBA" id="ARBA00004123"/>
    </source>
</evidence>
<proteinExistence type="inferred from homology"/>
<dbReference type="CDD" id="cd09904">
    <property type="entry name" value="H3TH_XPG"/>
    <property type="match status" value="1"/>
</dbReference>
<evidence type="ECO:0000256" key="11">
    <source>
        <dbReference type="ARBA" id="ARBA00023204"/>
    </source>
</evidence>
<dbReference type="FunFam" id="1.10.150.20:FF:000030">
    <property type="entry name" value="Flap endonuclease GEN-like 1"/>
    <property type="match status" value="1"/>
</dbReference>
<keyword evidence="10" id="KW-0460">Magnesium</keyword>
<dbReference type="GO" id="GO:0008821">
    <property type="term" value="F:crossover junction DNA endonuclease activity"/>
    <property type="evidence" value="ECO:0007669"/>
    <property type="project" value="UniProtKB-ARBA"/>
</dbReference>
<feature type="compositionally biased region" description="Polar residues" evidence="14">
    <location>
        <begin position="485"/>
        <end position="498"/>
    </location>
</feature>
<evidence type="ECO:0000256" key="7">
    <source>
        <dbReference type="ARBA" id="ARBA00022759"/>
    </source>
</evidence>
<dbReference type="Proteomes" id="UP000504606">
    <property type="component" value="Unplaced"/>
</dbReference>
<dbReference type="GO" id="GO:0017108">
    <property type="term" value="F:5'-flap endonuclease activity"/>
    <property type="evidence" value="ECO:0007669"/>
    <property type="project" value="UniProtKB-ARBA"/>
</dbReference>
<dbReference type="PRINTS" id="PR00066">
    <property type="entry name" value="XRODRMPGMNTG"/>
</dbReference>
<dbReference type="PANTHER" id="PTHR16171:SF7">
    <property type="entry name" value="DNA REPAIR PROTEIN RAD2"/>
    <property type="match status" value="1"/>
</dbReference>
<dbReference type="Pfam" id="PF00867">
    <property type="entry name" value="XPG_I"/>
    <property type="match status" value="1"/>
</dbReference>
<feature type="region of interest" description="Disordered" evidence="14">
    <location>
        <begin position="1269"/>
        <end position="1315"/>
    </location>
</feature>
<feature type="region of interest" description="Disordered" evidence="14">
    <location>
        <begin position="622"/>
        <end position="654"/>
    </location>
</feature>
<feature type="compositionally biased region" description="Basic and acidic residues" evidence="14">
    <location>
        <begin position="1068"/>
        <end position="1077"/>
    </location>
</feature>
<feature type="compositionally biased region" description="Acidic residues" evidence="14">
    <location>
        <begin position="1008"/>
        <end position="1017"/>
    </location>
</feature>
<keyword evidence="9" id="KW-0378">Hydrolase</keyword>
<dbReference type="CTD" id="3772069"/>
<dbReference type="SMART" id="SM00484">
    <property type="entry name" value="XPGI"/>
    <property type="match status" value="1"/>
</dbReference>
<dbReference type="PROSITE" id="PS00841">
    <property type="entry name" value="XPG_1"/>
    <property type="match status" value="1"/>
</dbReference>
<keyword evidence="8" id="KW-0227">DNA damage</keyword>
<feature type="compositionally biased region" description="Acidic residues" evidence="14">
    <location>
        <begin position="408"/>
        <end position="417"/>
    </location>
</feature>
<feature type="compositionally biased region" description="Polar residues" evidence="14">
    <location>
        <begin position="1201"/>
        <end position="1217"/>
    </location>
</feature>
<dbReference type="GO" id="GO:0003697">
    <property type="term" value="F:single-stranded DNA binding"/>
    <property type="evidence" value="ECO:0007669"/>
    <property type="project" value="InterPro"/>
</dbReference>
<dbReference type="InterPro" id="IPR006085">
    <property type="entry name" value="XPG_DNA_repair_N"/>
</dbReference>
<dbReference type="SUPFAM" id="SSF47807">
    <property type="entry name" value="5' to 3' exonuclease, C-terminal subdomain"/>
    <property type="match status" value="1"/>
</dbReference>
<feature type="region of interest" description="Disordered" evidence="14">
    <location>
        <begin position="1007"/>
        <end position="1251"/>
    </location>
</feature>
<evidence type="ECO:0000259" key="16">
    <source>
        <dbReference type="SMART" id="SM00485"/>
    </source>
</evidence>
<feature type="compositionally biased region" description="Basic residues" evidence="14">
    <location>
        <begin position="1381"/>
        <end position="1393"/>
    </location>
</feature>
<feature type="compositionally biased region" description="Polar residues" evidence="14">
    <location>
        <begin position="1107"/>
        <end position="1129"/>
    </location>
</feature>
<dbReference type="RefSeq" id="XP_026274843.1">
    <property type="nucleotide sequence ID" value="XM_026419058.2"/>
</dbReference>
<dbReference type="OrthoDB" id="31113at2759"/>
<dbReference type="Pfam" id="PF00752">
    <property type="entry name" value="XPG_N"/>
    <property type="match status" value="1"/>
</dbReference>
<evidence type="ECO:0000256" key="13">
    <source>
        <dbReference type="ARBA" id="ARBA00038112"/>
    </source>
</evidence>
<feature type="region of interest" description="Disordered" evidence="14">
    <location>
        <begin position="121"/>
        <end position="190"/>
    </location>
</feature>
<dbReference type="Gene3D" id="3.40.50.1010">
    <property type="entry name" value="5'-nuclease"/>
    <property type="match status" value="2"/>
</dbReference>
<dbReference type="InterPro" id="IPR008918">
    <property type="entry name" value="HhH2"/>
</dbReference>
<dbReference type="InterPro" id="IPR019974">
    <property type="entry name" value="XPG_CS"/>
</dbReference>
<dbReference type="PRINTS" id="PR00853">
    <property type="entry name" value="XPGRADSUPER"/>
</dbReference>
<feature type="compositionally biased region" description="Basic and acidic residues" evidence="14">
    <location>
        <begin position="500"/>
        <end position="514"/>
    </location>
</feature>
<feature type="domain" description="XPG N-terminal" evidence="16">
    <location>
        <begin position="1"/>
        <end position="98"/>
    </location>
</feature>
<name>A0A6J1S2K3_FRAOC</name>
<feature type="compositionally biased region" description="Polar residues" evidence="14">
    <location>
        <begin position="1160"/>
        <end position="1171"/>
    </location>
</feature>
<dbReference type="InterPro" id="IPR001044">
    <property type="entry name" value="XPG/Rad2_eukaryotes"/>
</dbReference>
<dbReference type="PANTHER" id="PTHR16171">
    <property type="entry name" value="DNA REPAIR PROTEIN COMPLEMENTING XP-G CELLS-RELATED"/>
    <property type="match status" value="1"/>
</dbReference>
<dbReference type="GeneID" id="113204059"/>
<feature type="compositionally biased region" description="Low complexity" evidence="14">
    <location>
        <begin position="1228"/>
        <end position="1251"/>
    </location>
</feature>
<keyword evidence="12" id="KW-0539">Nucleus</keyword>
<dbReference type="SMART" id="SM00485">
    <property type="entry name" value="XPGN"/>
    <property type="match status" value="1"/>
</dbReference>
<comment type="cofactor">
    <cofactor evidence="1">
        <name>Mg(2+)</name>
        <dbReference type="ChEBI" id="CHEBI:18420"/>
    </cofactor>
</comment>
<feature type="region of interest" description="Disordered" evidence="14">
    <location>
        <begin position="407"/>
        <end position="514"/>
    </location>
</feature>
<dbReference type="KEGG" id="foc:113204059"/>
<feature type="region of interest" description="Disordered" evidence="14">
    <location>
        <begin position="1372"/>
        <end position="1408"/>
    </location>
</feature>
<organism evidence="17 18">
    <name type="scientific">Frankliniella occidentalis</name>
    <name type="common">Western flower thrips</name>
    <name type="synonym">Euthrips occidentalis</name>
    <dbReference type="NCBI Taxonomy" id="133901"/>
    <lineage>
        <taxon>Eukaryota</taxon>
        <taxon>Metazoa</taxon>
        <taxon>Ecdysozoa</taxon>
        <taxon>Arthropoda</taxon>
        <taxon>Hexapoda</taxon>
        <taxon>Insecta</taxon>
        <taxon>Pterygota</taxon>
        <taxon>Neoptera</taxon>
        <taxon>Paraneoptera</taxon>
        <taxon>Thysanoptera</taxon>
        <taxon>Terebrantia</taxon>
        <taxon>Thripoidea</taxon>
        <taxon>Thripidae</taxon>
        <taxon>Frankliniella</taxon>
    </lineage>
</organism>
<reference evidence="18" key="1">
    <citation type="submission" date="2025-08" db="UniProtKB">
        <authorList>
            <consortium name="RefSeq"/>
        </authorList>
    </citation>
    <scope>IDENTIFICATION</scope>
    <source>
        <tissue evidence="18">Whole organism</tissue>
    </source>
</reference>
<dbReference type="Gene3D" id="1.10.150.20">
    <property type="entry name" value="5' to 3' exonuclease, C-terminal subdomain"/>
    <property type="match status" value="1"/>
</dbReference>
<feature type="domain" description="XPG-I" evidence="15">
    <location>
        <begin position="758"/>
        <end position="827"/>
    </location>
</feature>